<evidence type="ECO:0000259" key="14">
    <source>
        <dbReference type="PROSITE" id="PS51371"/>
    </source>
</evidence>
<dbReference type="Pfam" id="PF00654">
    <property type="entry name" value="Voltage_CLC"/>
    <property type="match status" value="1"/>
</dbReference>
<dbReference type="SUPFAM" id="SSF54631">
    <property type="entry name" value="CBS-domain pair"/>
    <property type="match status" value="1"/>
</dbReference>
<feature type="transmembrane region" description="Helical" evidence="13">
    <location>
        <begin position="411"/>
        <end position="429"/>
    </location>
</feature>
<proteinExistence type="predicted"/>
<evidence type="ECO:0000256" key="8">
    <source>
        <dbReference type="ARBA" id="ARBA00023167"/>
    </source>
</evidence>
<keyword evidence="2" id="KW-0813">Transport</keyword>
<dbReference type="CDD" id="cd00400">
    <property type="entry name" value="Voltage_gated_ClC"/>
    <property type="match status" value="1"/>
</dbReference>
<accession>A0A0P8CJG8</accession>
<dbReference type="InterPro" id="IPR014743">
    <property type="entry name" value="Cl-channel_core"/>
</dbReference>
<dbReference type="PANTHER" id="PTHR43427:SF6">
    <property type="entry name" value="CHLORIDE CHANNEL PROTEIN CLC-E"/>
    <property type="match status" value="1"/>
</dbReference>
<evidence type="ECO:0000256" key="13">
    <source>
        <dbReference type="SAM" id="Phobius"/>
    </source>
</evidence>
<sequence>MKINEILKEFNLRQVQRWAIFSIVIGIVSGFGAILFYLGLRTVSYYVLGGIGGYYPPSPGGELPIFSQPATNMKWLLYLLPAAGGLIAGIMIYTYAPEAEGHGTDAVIDSYNNKRGLIRKRVPLIKAISSIITIGSGGSAGREGPIAQIGAGFGSTFASFLKLSDRDRRIMVICGTAAGIGSIFKAPLGGAIFAIEVLYKSDMETEGLVPAFISSTVAYSIFSSFFGWGHIFTTPGLNFTNPVELVFYGILGILCAITAILFVIIFYGLRDKVFRPLKIKPHFKPAIGGLLVGIVAIIFPQVLGTGYGWTQIAINGDIVKMSIILMMVLVLTKILATSFTISSGGSGGVFAPSLGIGGMVGGAFGQIMALTFPNIIFQPGSYALVGMGALLAGVAKVPIAAIVMVSEMAGNYNLLAPMMVASTISYMLAGKWTIYEKQVENRSSSPAHRREMTVDILESAQVKDAMTTNIVTVSPSLTVQVVLDLIHKYGYTGFPVVDNEKLVGIITFEDAEKVPSDKRETTEAKDAMTKELMVAEPEDSLEDALMELLDKKIGRLPVVKSSDPTKLVGILTKLDIIRTHAKLSSSR</sequence>
<feature type="transmembrane region" description="Helical" evidence="13">
    <location>
        <begin position="382"/>
        <end position="405"/>
    </location>
</feature>
<evidence type="ECO:0000256" key="12">
    <source>
        <dbReference type="PROSITE-ProRule" id="PRU00703"/>
    </source>
</evidence>
<dbReference type="AlphaFoldDB" id="A0A0P8CJG8"/>
<evidence type="ECO:0000256" key="9">
    <source>
        <dbReference type="ARBA" id="ARBA00023173"/>
    </source>
</evidence>
<dbReference type="InterPro" id="IPR050368">
    <property type="entry name" value="ClC-type_chloride_channel"/>
</dbReference>
<evidence type="ECO:0000313" key="16">
    <source>
        <dbReference type="Proteomes" id="UP000050360"/>
    </source>
</evidence>
<dbReference type="SMART" id="SM00116">
    <property type="entry name" value="CBS"/>
    <property type="match status" value="2"/>
</dbReference>
<feature type="transmembrane region" description="Helical" evidence="13">
    <location>
        <begin position="170"/>
        <end position="195"/>
    </location>
</feature>
<keyword evidence="12" id="KW-0129">CBS domain</keyword>
<feature type="transmembrane region" description="Helical" evidence="13">
    <location>
        <begin position="287"/>
        <end position="309"/>
    </location>
</feature>
<keyword evidence="10" id="KW-0868">Chloride</keyword>
<dbReference type="GO" id="GO:0034707">
    <property type="term" value="C:chloride channel complex"/>
    <property type="evidence" value="ECO:0007669"/>
    <property type="project" value="UniProtKB-KW"/>
</dbReference>
<evidence type="ECO:0000256" key="4">
    <source>
        <dbReference type="ARBA" id="ARBA00022692"/>
    </source>
</evidence>
<feature type="transmembrane region" description="Helical" evidence="13">
    <location>
        <begin position="245"/>
        <end position="267"/>
    </location>
</feature>
<comment type="subcellular location">
    <subcellularLocation>
        <location evidence="1">Membrane</location>
        <topology evidence="1">Multi-pass membrane protein</topology>
    </subcellularLocation>
</comment>
<feature type="domain" description="CBS" evidence="14">
    <location>
        <begin position="528"/>
        <end position="586"/>
    </location>
</feature>
<evidence type="ECO:0000256" key="10">
    <source>
        <dbReference type="ARBA" id="ARBA00023214"/>
    </source>
</evidence>
<dbReference type="Gene3D" id="1.10.3080.10">
    <property type="entry name" value="Clc chloride channel"/>
    <property type="match status" value="1"/>
</dbReference>
<keyword evidence="11" id="KW-0407">Ion channel</keyword>
<keyword evidence="9" id="KW-0869">Chloride channel</keyword>
<keyword evidence="4 13" id="KW-0812">Transmembrane</keyword>
<feature type="domain" description="CBS" evidence="14">
    <location>
        <begin position="466"/>
        <end position="521"/>
    </location>
</feature>
<comment type="caution">
    <text evidence="15">The sequence shown here is derived from an EMBL/GenBank/DDBJ whole genome shotgun (WGS) entry which is preliminary data.</text>
</comment>
<organism evidence="15 16">
    <name type="scientific">Candidatus Methanoperedens nitratireducens</name>
    <dbReference type="NCBI Taxonomy" id="1392998"/>
    <lineage>
        <taxon>Archaea</taxon>
        <taxon>Methanobacteriati</taxon>
        <taxon>Methanobacteriota</taxon>
        <taxon>Stenosarchaea group</taxon>
        <taxon>Methanomicrobia</taxon>
        <taxon>Methanosarcinales</taxon>
        <taxon>ANME-2 cluster</taxon>
        <taxon>Candidatus Methanoperedentaceae</taxon>
        <taxon>Candidatus Methanoperedens</taxon>
    </lineage>
</organism>
<dbReference type="PATRIC" id="fig|1719120.3.peg.2584"/>
<dbReference type="InterPro" id="IPR000644">
    <property type="entry name" value="CBS_dom"/>
</dbReference>
<dbReference type="GO" id="GO:0005254">
    <property type="term" value="F:chloride channel activity"/>
    <property type="evidence" value="ECO:0007669"/>
    <property type="project" value="UniProtKB-KW"/>
</dbReference>
<dbReference type="Proteomes" id="UP000050360">
    <property type="component" value="Unassembled WGS sequence"/>
</dbReference>
<evidence type="ECO:0000256" key="11">
    <source>
        <dbReference type="ARBA" id="ARBA00023303"/>
    </source>
</evidence>
<dbReference type="InterPro" id="IPR046342">
    <property type="entry name" value="CBS_dom_sf"/>
</dbReference>
<feature type="transmembrane region" description="Helical" evidence="13">
    <location>
        <begin position="207"/>
        <end position="233"/>
    </location>
</feature>
<dbReference type="Gene3D" id="3.10.580.10">
    <property type="entry name" value="CBS-domain"/>
    <property type="match status" value="1"/>
</dbReference>
<reference evidence="15 16" key="1">
    <citation type="submission" date="2015-09" db="EMBL/GenBank/DDBJ databases">
        <title>A metagenomics-based metabolic model of nitrate-dependent anaerobic oxidation of methane by Methanoperedens-like archaea.</title>
        <authorList>
            <person name="Arshad A."/>
            <person name="Speth D.R."/>
            <person name="De Graaf R.M."/>
            <person name="Op Den Camp H.J."/>
            <person name="Jetten M.S."/>
            <person name="Welte C.U."/>
        </authorList>
    </citation>
    <scope>NUCLEOTIDE SEQUENCE [LARGE SCALE GENOMIC DNA]</scope>
</reference>
<keyword evidence="7 13" id="KW-0472">Membrane</keyword>
<evidence type="ECO:0000256" key="6">
    <source>
        <dbReference type="ARBA" id="ARBA00023065"/>
    </source>
</evidence>
<name>A0A0P8CJG8_9EURY</name>
<keyword evidence="3" id="KW-0028">Amino-acid biosynthesis</keyword>
<evidence type="ECO:0000256" key="3">
    <source>
        <dbReference type="ARBA" id="ARBA00022605"/>
    </source>
</evidence>
<feature type="transmembrane region" description="Helical" evidence="13">
    <location>
        <begin position="321"/>
        <end position="343"/>
    </location>
</feature>
<dbReference type="PANTHER" id="PTHR43427">
    <property type="entry name" value="CHLORIDE CHANNEL PROTEIN CLC-E"/>
    <property type="match status" value="1"/>
</dbReference>
<dbReference type="Pfam" id="PF00571">
    <property type="entry name" value="CBS"/>
    <property type="match status" value="2"/>
</dbReference>
<keyword evidence="5 13" id="KW-1133">Transmembrane helix</keyword>
<dbReference type="FunFam" id="1.10.3080.10:FF:000018">
    <property type="entry name" value="Chloride transporter, ClC family"/>
    <property type="match status" value="1"/>
</dbReference>
<feature type="transmembrane region" description="Helical" evidence="13">
    <location>
        <begin position="20"/>
        <end position="40"/>
    </location>
</feature>
<evidence type="ECO:0000256" key="7">
    <source>
        <dbReference type="ARBA" id="ARBA00023136"/>
    </source>
</evidence>
<evidence type="ECO:0000256" key="1">
    <source>
        <dbReference type="ARBA" id="ARBA00004141"/>
    </source>
</evidence>
<feature type="transmembrane region" description="Helical" evidence="13">
    <location>
        <begin position="349"/>
        <end position="370"/>
    </location>
</feature>
<evidence type="ECO:0000313" key="15">
    <source>
        <dbReference type="EMBL" id="KPQ43063.1"/>
    </source>
</evidence>
<dbReference type="PRINTS" id="PR00762">
    <property type="entry name" value="CLCHANNEL"/>
</dbReference>
<feature type="transmembrane region" description="Helical" evidence="13">
    <location>
        <begin position="75"/>
        <end position="96"/>
    </location>
</feature>
<keyword evidence="8" id="KW-0486">Methionine biosynthesis</keyword>
<gene>
    <name evidence="15" type="ORF">MPEBLZ_02369</name>
</gene>
<keyword evidence="6" id="KW-0406">Ion transport</keyword>
<dbReference type="GO" id="GO:0009086">
    <property type="term" value="P:methionine biosynthetic process"/>
    <property type="evidence" value="ECO:0007669"/>
    <property type="project" value="UniProtKB-KW"/>
</dbReference>
<protein>
    <submittedName>
        <fullName evidence="15">Chloride channel protein</fullName>
    </submittedName>
</protein>
<dbReference type="InterPro" id="IPR001807">
    <property type="entry name" value="ClC"/>
</dbReference>
<dbReference type="SUPFAM" id="SSF81340">
    <property type="entry name" value="Clc chloride channel"/>
    <property type="match status" value="1"/>
</dbReference>
<evidence type="ECO:0000256" key="2">
    <source>
        <dbReference type="ARBA" id="ARBA00022448"/>
    </source>
</evidence>
<evidence type="ECO:0000256" key="5">
    <source>
        <dbReference type="ARBA" id="ARBA00022989"/>
    </source>
</evidence>
<dbReference type="PROSITE" id="PS51371">
    <property type="entry name" value="CBS"/>
    <property type="match status" value="2"/>
</dbReference>
<dbReference type="EMBL" id="LKCM01000182">
    <property type="protein sequence ID" value="KPQ43063.1"/>
    <property type="molecule type" value="Genomic_DNA"/>
</dbReference>